<feature type="region of interest" description="Disordered" evidence="2">
    <location>
        <begin position="208"/>
        <end position="251"/>
    </location>
</feature>
<dbReference type="InterPro" id="IPR036236">
    <property type="entry name" value="Znf_C2H2_sf"/>
</dbReference>
<comment type="caution">
    <text evidence="4">The sequence shown here is derived from an EMBL/GenBank/DDBJ whole genome shotgun (WGS) entry which is preliminary data.</text>
</comment>
<feature type="compositionally biased region" description="Low complexity" evidence="2">
    <location>
        <begin position="119"/>
        <end position="131"/>
    </location>
</feature>
<protein>
    <submittedName>
        <fullName evidence="4">Transcriptional regulator</fullName>
    </submittedName>
</protein>
<keyword evidence="1" id="KW-0479">Metal-binding</keyword>
<feature type="compositionally biased region" description="Polar residues" evidence="2">
    <location>
        <begin position="615"/>
        <end position="625"/>
    </location>
</feature>
<feature type="region of interest" description="Disordered" evidence="2">
    <location>
        <begin position="76"/>
        <end position="140"/>
    </location>
</feature>
<organism evidence="4 5">
    <name type="scientific">Lachnellula willkommii</name>
    <dbReference type="NCBI Taxonomy" id="215461"/>
    <lineage>
        <taxon>Eukaryota</taxon>
        <taxon>Fungi</taxon>
        <taxon>Dikarya</taxon>
        <taxon>Ascomycota</taxon>
        <taxon>Pezizomycotina</taxon>
        <taxon>Leotiomycetes</taxon>
        <taxon>Helotiales</taxon>
        <taxon>Lachnaceae</taxon>
        <taxon>Lachnellula</taxon>
    </lineage>
</organism>
<dbReference type="SUPFAM" id="SSF57667">
    <property type="entry name" value="beta-beta-alpha zinc fingers"/>
    <property type="match status" value="1"/>
</dbReference>
<reference evidence="4 5" key="1">
    <citation type="submission" date="2018-05" db="EMBL/GenBank/DDBJ databases">
        <title>Genome sequencing and assembly of the regulated plant pathogen Lachnellula willkommii and related sister species for the development of diagnostic species identification markers.</title>
        <authorList>
            <person name="Giroux E."/>
            <person name="Bilodeau G."/>
        </authorList>
    </citation>
    <scope>NUCLEOTIDE SEQUENCE [LARGE SCALE GENOMIC DNA]</scope>
    <source>
        <strain evidence="4 5">CBS 172.35</strain>
    </source>
</reference>
<feature type="compositionally biased region" description="Polar residues" evidence="2">
    <location>
        <begin position="447"/>
        <end position="486"/>
    </location>
</feature>
<feature type="region of interest" description="Disordered" evidence="2">
    <location>
        <begin position="541"/>
        <end position="567"/>
    </location>
</feature>
<feature type="compositionally biased region" description="Polar residues" evidence="2">
    <location>
        <begin position="79"/>
        <end position="110"/>
    </location>
</feature>
<feature type="compositionally biased region" description="Basic and acidic residues" evidence="2">
    <location>
        <begin position="373"/>
        <end position="385"/>
    </location>
</feature>
<name>A0A559MDZ5_9HELO</name>
<dbReference type="GO" id="GO:0006357">
    <property type="term" value="P:regulation of transcription by RNA polymerase II"/>
    <property type="evidence" value="ECO:0007669"/>
    <property type="project" value="TreeGrafter"/>
</dbReference>
<dbReference type="Pfam" id="PF00096">
    <property type="entry name" value="zf-C2H2"/>
    <property type="match status" value="1"/>
</dbReference>
<feature type="non-terminal residue" evidence="4">
    <location>
        <position position="1"/>
    </location>
</feature>
<feature type="compositionally biased region" description="Pro residues" evidence="2">
    <location>
        <begin position="424"/>
        <end position="433"/>
    </location>
</feature>
<evidence type="ECO:0000256" key="1">
    <source>
        <dbReference type="PROSITE-ProRule" id="PRU00042"/>
    </source>
</evidence>
<feature type="compositionally biased region" description="Basic and acidic residues" evidence="2">
    <location>
        <begin position="240"/>
        <end position="251"/>
    </location>
</feature>
<dbReference type="GO" id="GO:0005634">
    <property type="term" value="C:nucleus"/>
    <property type="evidence" value="ECO:0007669"/>
    <property type="project" value="TreeGrafter"/>
</dbReference>
<keyword evidence="5" id="KW-1185">Reference proteome</keyword>
<feature type="region of interest" description="Disordered" evidence="2">
    <location>
        <begin position="415"/>
        <end position="492"/>
    </location>
</feature>
<dbReference type="EMBL" id="QGML01000620">
    <property type="protein sequence ID" value="TVY91194.1"/>
    <property type="molecule type" value="Genomic_DNA"/>
</dbReference>
<dbReference type="GO" id="GO:0008270">
    <property type="term" value="F:zinc ion binding"/>
    <property type="evidence" value="ECO:0007669"/>
    <property type="project" value="UniProtKB-KW"/>
</dbReference>
<evidence type="ECO:0000259" key="3">
    <source>
        <dbReference type="PROSITE" id="PS50157"/>
    </source>
</evidence>
<dbReference type="SMART" id="SM00355">
    <property type="entry name" value="ZnF_C2H2"/>
    <property type="match status" value="3"/>
</dbReference>
<dbReference type="PANTHER" id="PTHR46179:SF19">
    <property type="entry name" value="C2H2 FINGER DOMAIN TRANSCRIPTION FACTOR (EUROFUNG)-RELATED"/>
    <property type="match status" value="1"/>
</dbReference>
<dbReference type="AlphaFoldDB" id="A0A559MDZ5"/>
<feature type="region of interest" description="Disordered" evidence="2">
    <location>
        <begin position="337"/>
        <end position="385"/>
    </location>
</feature>
<keyword evidence="1" id="KW-0862">Zinc</keyword>
<proteinExistence type="predicted"/>
<sequence length="708" mass="78198">WTTVHKGSPRTNVGLKTSIFSPSIIAPTHTRSTTTTTTTLAFQHNHITTFYNNTTATVGSNNTFSFGADQPLFEFQPHHFNSSPSQPLMPTESANHSWLSNGQLTPTSTTRAHHHRESSLSSLGSAGPASPYTANTSNPQVAGDIYHEFHDFQQPSSKPLTPVHTPSQEHFLPSQYTNFYHTSNLGYTMGSDGMPKQVGDAALMAAPELSNNNNNNRQSGRRSMASVASHESPSTPPSYEEERQRNGETSKMDFFSDDYLLFNDQGFRNDIPKLHRTMTDAYADELYNPSFQITTAPQTQAAVTSTSLSPQNDVFSQRLQAANSQHLSASKTHIPLTIPSRERSPFRQGSPLAPSVDSLGPLSPSMRLGTASHLREQQKAENDARAIQRQFERTSPEQTTPKTISPKDVDLVYQESEDDSNMPLFPPPPPPQKTQPQRQSPHYRQQAAVSQDTSEIDDNTASQQSYGSMATSRRESSSAPVFSTTSQGAQQQQQGNFNFVAPSRQMQIPQQYPFVPQLQTHRQASGLSAVSEDFPATLTSMESSSSEYAPEAELEPSIGEAKKPSRVSADTGTYTCTYHGCTLRFDTPAKLQRHKREGHRSSASVPESGNGGSGMTSEAQRNSQAGPHKCERINPSTGKPCNTIFSRPYDLTRHEDTIHNARKQKVHCPLCTEEKSFSRNDALTRHLRVVHPEHVELSRSRRRGGHHS</sequence>
<feature type="region of interest" description="Disordered" evidence="2">
    <location>
        <begin position="390"/>
        <end position="409"/>
    </location>
</feature>
<feature type="region of interest" description="Disordered" evidence="2">
    <location>
        <begin position="590"/>
        <end position="642"/>
    </location>
</feature>
<feature type="non-terminal residue" evidence="4">
    <location>
        <position position="708"/>
    </location>
</feature>
<evidence type="ECO:0000256" key="2">
    <source>
        <dbReference type="SAM" id="MobiDB-lite"/>
    </source>
</evidence>
<evidence type="ECO:0000313" key="5">
    <source>
        <dbReference type="Proteomes" id="UP000315522"/>
    </source>
</evidence>
<gene>
    <name evidence="4" type="primary">RPN4</name>
    <name evidence="4" type="ORF">LAWI1_G003908</name>
</gene>
<accession>A0A559MDZ5</accession>
<evidence type="ECO:0000313" key="4">
    <source>
        <dbReference type="EMBL" id="TVY91194.1"/>
    </source>
</evidence>
<feature type="domain" description="C2H2-type" evidence="3">
    <location>
        <begin position="574"/>
        <end position="604"/>
    </location>
</feature>
<keyword evidence="1" id="KW-0863">Zinc-finger</keyword>
<dbReference type="PROSITE" id="PS00028">
    <property type="entry name" value="ZINC_FINGER_C2H2_1"/>
    <property type="match status" value="1"/>
</dbReference>
<feature type="domain" description="C2H2-type" evidence="3">
    <location>
        <begin position="628"/>
        <end position="664"/>
    </location>
</feature>
<dbReference type="Proteomes" id="UP000315522">
    <property type="component" value="Unassembled WGS sequence"/>
</dbReference>
<dbReference type="InterPro" id="IPR051061">
    <property type="entry name" value="Zinc_finger_trans_reg"/>
</dbReference>
<dbReference type="InterPro" id="IPR013087">
    <property type="entry name" value="Znf_C2H2_type"/>
</dbReference>
<feature type="compositionally biased region" description="Low complexity" evidence="2">
    <location>
        <begin position="541"/>
        <end position="557"/>
    </location>
</feature>
<dbReference type="PROSITE" id="PS50157">
    <property type="entry name" value="ZINC_FINGER_C2H2_2"/>
    <property type="match status" value="2"/>
</dbReference>
<dbReference type="PANTHER" id="PTHR46179">
    <property type="entry name" value="ZINC FINGER PROTEIN"/>
    <property type="match status" value="1"/>
</dbReference>
<dbReference type="Gene3D" id="3.30.160.60">
    <property type="entry name" value="Classic Zinc Finger"/>
    <property type="match status" value="1"/>
</dbReference>